<organism evidence="1">
    <name type="scientific">marine sediment metagenome</name>
    <dbReference type="NCBI Taxonomy" id="412755"/>
    <lineage>
        <taxon>unclassified sequences</taxon>
        <taxon>metagenomes</taxon>
        <taxon>ecological metagenomes</taxon>
    </lineage>
</organism>
<dbReference type="EMBL" id="BARV01020928">
    <property type="protein sequence ID" value="GAI18883.1"/>
    <property type="molecule type" value="Genomic_DNA"/>
</dbReference>
<comment type="caution">
    <text evidence="1">The sequence shown here is derived from an EMBL/GenBank/DDBJ whole genome shotgun (WGS) entry which is preliminary data.</text>
</comment>
<dbReference type="AlphaFoldDB" id="X1LIE8"/>
<reference evidence="1" key="1">
    <citation type="journal article" date="2014" name="Front. Microbiol.">
        <title>High frequency of phylogenetically diverse reductive dehalogenase-homologous genes in deep subseafloor sedimentary metagenomes.</title>
        <authorList>
            <person name="Kawai M."/>
            <person name="Futagami T."/>
            <person name="Toyoda A."/>
            <person name="Takaki Y."/>
            <person name="Nishi S."/>
            <person name="Hori S."/>
            <person name="Arai W."/>
            <person name="Tsubouchi T."/>
            <person name="Morono Y."/>
            <person name="Uchiyama I."/>
            <person name="Ito T."/>
            <person name="Fujiyama A."/>
            <person name="Inagaki F."/>
            <person name="Takami H."/>
        </authorList>
    </citation>
    <scope>NUCLEOTIDE SEQUENCE</scope>
    <source>
        <strain evidence="1">Expedition CK06-06</strain>
    </source>
</reference>
<name>X1LIE8_9ZZZZ</name>
<evidence type="ECO:0000313" key="1">
    <source>
        <dbReference type="EMBL" id="GAI18883.1"/>
    </source>
</evidence>
<sequence length="48" mass="5180">MAQTSAEKYPQVTGAQIKGSATLLTSGDVYEKMKDLVAQALARKPVRQ</sequence>
<accession>X1LIE8</accession>
<protein>
    <submittedName>
        <fullName evidence="1">Uncharacterized protein</fullName>
    </submittedName>
</protein>
<proteinExistence type="predicted"/>
<gene>
    <name evidence="1" type="ORF">S06H3_34800</name>
</gene>